<sequence length="221" mass="23224">MVGIGLTLGSAAAFARPPGCNSGSAATMYDVGVANGRSLTARAWAQVNDCFALESFYNLIEDALDLLSVAPGSGRLAACRIGGTGDGIFQKLLDIDNTCTNQCIQTGEQIGDVMARLYCLISIALGGIAPAPQFIQGPLGICGINMRLTCETTFFATAQSYPGCGPYTRGMFEASYRTEMNNACYAPPPISIGALAPADSPEIRLAELWSRMNIALYTPAE</sequence>
<dbReference type="RefSeq" id="WP_272418672.1">
    <property type="nucleotide sequence ID" value="NZ_JAGTJJ010000001.1"/>
</dbReference>
<comment type="caution">
    <text evidence="1">The sequence shown here is derived from an EMBL/GenBank/DDBJ whole genome shotgun (WGS) entry which is preliminary data.</text>
</comment>
<dbReference type="EMBL" id="JAGTJJ010000006">
    <property type="protein sequence ID" value="MDC3982102.1"/>
    <property type="molecule type" value="Genomic_DNA"/>
</dbReference>
<dbReference type="AlphaFoldDB" id="A0A9X3X048"/>
<keyword evidence="3" id="KW-1185">Reference proteome</keyword>
<dbReference type="EMBL" id="JAGTJJ010000001">
    <property type="protein sequence ID" value="MDC3978931.1"/>
    <property type="molecule type" value="Genomic_DNA"/>
</dbReference>
<evidence type="ECO:0000313" key="3">
    <source>
        <dbReference type="Proteomes" id="UP001151081"/>
    </source>
</evidence>
<gene>
    <name evidence="1" type="ORF">KEG57_00380</name>
    <name evidence="2" type="ORF">KEG57_16410</name>
</gene>
<evidence type="ECO:0000313" key="2">
    <source>
        <dbReference type="EMBL" id="MDC3982102.1"/>
    </source>
</evidence>
<accession>A0A9X3X048</accession>
<reference evidence="1 3" key="1">
    <citation type="submission" date="2021-04" db="EMBL/GenBank/DDBJ databases">
        <title>Genome analysis of Polyangium sp.</title>
        <authorList>
            <person name="Li Y."/>
            <person name="Wang J."/>
        </authorList>
    </citation>
    <scope>NUCLEOTIDE SEQUENCE [LARGE SCALE GENOMIC DNA]</scope>
    <source>
        <strain evidence="1 3">SDU14</strain>
    </source>
</reference>
<proteinExistence type="predicted"/>
<evidence type="ECO:0000313" key="1">
    <source>
        <dbReference type="EMBL" id="MDC3978931.1"/>
    </source>
</evidence>
<organism evidence="1 3">
    <name type="scientific">Polyangium jinanense</name>
    <dbReference type="NCBI Taxonomy" id="2829994"/>
    <lineage>
        <taxon>Bacteria</taxon>
        <taxon>Pseudomonadati</taxon>
        <taxon>Myxococcota</taxon>
        <taxon>Polyangia</taxon>
        <taxon>Polyangiales</taxon>
        <taxon>Polyangiaceae</taxon>
        <taxon>Polyangium</taxon>
    </lineage>
</organism>
<dbReference type="Proteomes" id="UP001151081">
    <property type="component" value="Unassembled WGS sequence"/>
</dbReference>
<protein>
    <submittedName>
        <fullName evidence="1">Uncharacterized protein</fullName>
    </submittedName>
</protein>
<name>A0A9X3X048_9BACT</name>